<evidence type="ECO:0000313" key="1">
    <source>
        <dbReference type="EMBL" id="AKU44654.1"/>
    </source>
</evidence>
<keyword evidence="1" id="KW-0255">Endonuclease</keyword>
<dbReference type="SUPFAM" id="SSF54171">
    <property type="entry name" value="DNA-binding domain"/>
    <property type="match status" value="1"/>
</dbReference>
<organism evidence="1 2">
    <name type="scientific">Klebsiella phage Miro</name>
    <dbReference type="NCBI Taxonomy" id="1675608"/>
    <lineage>
        <taxon>Viruses</taxon>
        <taxon>Duplodnaviria</taxon>
        <taxon>Heunggongvirae</taxon>
        <taxon>Uroviricota</taxon>
        <taxon>Caudoviricetes</taxon>
        <taxon>Pantevenvirales</taxon>
        <taxon>Straboviridae</taxon>
        <taxon>Slopekvirus</taxon>
        <taxon>Klebsiella virus Miro</taxon>
    </lineage>
</organism>
<proteinExistence type="predicted"/>
<accession>A0A0K1LQD9</accession>
<dbReference type="InterPro" id="IPR016177">
    <property type="entry name" value="DNA-bd_dom_sf"/>
</dbReference>
<keyword evidence="1" id="KW-0540">Nuclease</keyword>
<dbReference type="InterPro" id="IPR036955">
    <property type="entry name" value="AP2/ERF_dom_sf"/>
</dbReference>
<dbReference type="GO" id="GO:0004519">
    <property type="term" value="F:endonuclease activity"/>
    <property type="evidence" value="ECO:0007669"/>
    <property type="project" value="UniProtKB-KW"/>
</dbReference>
<gene>
    <name evidence="1" type="ORF">CPT_Miro70</name>
</gene>
<sequence length="178" mass="20717">MKSFGAYSRTIEQEKAGIDSLLSFVDVFPETGKIYWNDKAYHKSKRGKEAGSIVCEEYPYTKIKYAGKNYMRHRIIFYYVHGYLPIIVDHKNGLDFGDCIDNLQESDPVHNILKKNKTRKSKTTTSKGVDYRSSRGKYRAQIRINGKTKHIGYYDTEEQASIAYEETLNEYQKHLGYD</sequence>
<dbReference type="GO" id="GO:0003700">
    <property type="term" value="F:DNA-binding transcription factor activity"/>
    <property type="evidence" value="ECO:0007669"/>
    <property type="project" value="InterPro"/>
</dbReference>
<dbReference type="SUPFAM" id="SSF54060">
    <property type="entry name" value="His-Me finger endonucleases"/>
    <property type="match status" value="1"/>
</dbReference>
<protein>
    <submittedName>
        <fullName evidence="1">Homing endonuclease</fullName>
    </submittedName>
</protein>
<reference evidence="1 2" key="1">
    <citation type="journal article" date="2015" name="Genome Announc.">
        <title>Complete Genome Sequence of Klebsiella pneumoniae Carbapenemase-Producing K. pneumoniae Myophage Miro.</title>
        <authorList>
            <person name="Mijalis E.M."/>
            <person name="Lessor L.E."/>
            <person name="Cahill J.L."/>
            <person name="Rasche E.S."/>
            <person name="Kuty Everett G.F."/>
        </authorList>
    </citation>
    <scope>NUCLEOTIDE SEQUENCE [LARGE SCALE GENOMIC DNA]</scope>
</reference>
<keyword evidence="1" id="KW-0378">Hydrolase</keyword>
<dbReference type="GO" id="GO:0003677">
    <property type="term" value="F:DNA binding"/>
    <property type="evidence" value="ECO:0007669"/>
    <property type="project" value="InterPro"/>
</dbReference>
<evidence type="ECO:0000313" key="2">
    <source>
        <dbReference type="Proteomes" id="UP000222117"/>
    </source>
</evidence>
<dbReference type="EMBL" id="KT001919">
    <property type="protein sequence ID" value="AKU44654.1"/>
    <property type="molecule type" value="Genomic_DNA"/>
</dbReference>
<dbReference type="Proteomes" id="UP000222117">
    <property type="component" value="Segment"/>
</dbReference>
<dbReference type="Gene3D" id="3.30.730.10">
    <property type="entry name" value="AP2/ERF domain"/>
    <property type="match status" value="1"/>
</dbReference>
<name>A0A0K1LQD9_9CAUD</name>
<dbReference type="InterPro" id="IPR044925">
    <property type="entry name" value="His-Me_finger_sf"/>
</dbReference>